<name>A0A7S3QH94_9STRA</name>
<evidence type="ECO:0000313" key="11">
    <source>
        <dbReference type="EMBL" id="CAE0477483.1"/>
    </source>
</evidence>
<evidence type="ECO:0000256" key="2">
    <source>
        <dbReference type="ARBA" id="ARBA00022527"/>
    </source>
</evidence>
<keyword evidence="6" id="KW-0067">ATP-binding</keyword>
<evidence type="ECO:0000256" key="7">
    <source>
        <dbReference type="ARBA" id="ARBA00047899"/>
    </source>
</evidence>
<dbReference type="PANTHER" id="PTHR22967:SF57">
    <property type="entry name" value="AUXILIN, ISOFORM A-RELATED"/>
    <property type="match status" value="1"/>
</dbReference>
<comment type="catalytic activity">
    <reaction evidence="7">
        <text>L-threonyl-[protein] + ATP = O-phospho-L-threonyl-[protein] + ADP + H(+)</text>
        <dbReference type="Rhea" id="RHEA:46608"/>
        <dbReference type="Rhea" id="RHEA-COMP:11060"/>
        <dbReference type="Rhea" id="RHEA-COMP:11605"/>
        <dbReference type="ChEBI" id="CHEBI:15378"/>
        <dbReference type="ChEBI" id="CHEBI:30013"/>
        <dbReference type="ChEBI" id="CHEBI:30616"/>
        <dbReference type="ChEBI" id="CHEBI:61977"/>
        <dbReference type="ChEBI" id="CHEBI:456216"/>
        <dbReference type="EC" id="2.7.11.1"/>
    </reaction>
</comment>
<dbReference type="InterPro" id="IPR000719">
    <property type="entry name" value="Prot_kinase_dom"/>
</dbReference>
<sequence>MPGGADASSGGLGPQLVGEKIAINRRTTSVLRQLGEGGFSFVYLVKDLSEDEQTHGSSSQNESSLNGNEHLVLKITSIHSRQQRDIAEKEAKLLSRLSHPSIVRMFDSCYRSMPAPIPDEIQPRMGMGMGKPHLKSLSDSNTSRPQHLILMEYCEGGTALSVCNHMKQSNTRFDLQSLIIAFGQICNAVSYLHAQRPPIVHRDLKPVNFLVKNGAYKLCDFGSAVFGHVDLRTSRGRSEAEEVIQKTTTQMFRSPEMVDLYMSKKLTQSTDVWALGSCLYSLAFLQNCFEEGSNLAILSRNYKIPDDNPYGEDLTELIDRMLTMNCKERADMTEVILCLSAIYSGRQLPPRKRSSRVEKGEEYKNAKKERVGTYRTDGQGIRKPKSEEKKPAEAKKLNPNSAAARRRKAAQTSALENTIIPLTRQSSKIRKPTTSSTDFDQSFSDGFTFKNDNGGSEFSGVNYPFHVGESNFNDLSQDDLFDFSSENGSGFDNFGSDDGSGIAFRKNTSDRTMAKAVPKGNDVSGELNDMPFESFRVGEDTNRHVPKRKSEAKKKKGINFFGKKAKDVEI</sequence>
<evidence type="ECO:0000256" key="9">
    <source>
        <dbReference type="SAM" id="MobiDB-lite"/>
    </source>
</evidence>
<organism evidence="11">
    <name type="scientific">Chaetoceros debilis</name>
    <dbReference type="NCBI Taxonomy" id="122233"/>
    <lineage>
        <taxon>Eukaryota</taxon>
        <taxon>Sar</taxon>
        <taxon>Stramenopiles</taxon>
        <taxon>Ochrophyta</taxon>
        <taxon>Bacillariophyta</taxon>
        <taxon>Coscinodiscophyceae</taxon>
        <taxon>Chaetocerotophycidae</taxon>
        <taxon>Chaetocerotales</taxon>
        <taxon>Chaetocerotaceae</taxon>
        <taxon>Chaetoceros</taxon>
    </lineage>
</organism>
<dbReference type="AlphaFoldDB" id="A0A7S3QH94"/>
<dbReference type="InterPro" id="IPR011009">
    <property type="entry name" value="Kinase-like_dom_sf"/>
</dbReference>
<keyword evidence="4" id="KW-0547">Nucleotide-binding</keyword>
<dbReference type="PROSITE" id="PS50011">
    <property type="entry name" value="PROTEIN_KINASE_DOM"/>
    <property type="match status" value="1"/>
</dbReference>
<evidence type="ECO:0000256" key="1">
    <source>
        <dbReference type="ARBA" id="ARBA00012513"/>
    </source>
</evidence>
<feature type="domain" description="Protein kinase" evidence="10">
    <location>
        <begin position="28"/>
        <end position="343"/>
    </location>
</feature>
<evidence type="ECO:0000256" key="4">
    <source>
        <dbReference type="ARBA" id="ARBA00022741"/>
    </source>
</evidence>
<reference evidence="11" key="1">
    <citation type="submission" date="2021-01" db="EMBL/GenBank/DDBJ databases">
        <authorList>
            <person name="Corre E."/>
            <person name="Pelletier E."/>
            <person name="Niang G."/>
            <person name="Scheremetjew M."/>
            <person name="Finn R."/>
            <person name="Kale V."/>
            <person name="Holt S."/>
            <person name="Cochrane G."/>
            <person name="Meng A."/>
            <person name="Brown T."/>
            <person name="Cohen L."/>
        </authorList>
    </citation>
    <scope>NUCLEOTIDE SEQUENCE</scope>
    <source>
        <strain evidence="11">MM31A-1</strain>
    </source>
</reference>
<feature type="compositionally biased region" description="Basic and acidic residues" evidence="9">
    <location>
        <begin position="355"/>
        <end position="372"/>
    </location>
</feature>
<gene>
    <name evidence="11" type="ORF">CDEB00056_LOCUS22336</name>
</gene>
<feature type="region of interest" description="Disordered" evidence="9">
    <location>
        <begin position="349"/>
        <end position="418"/>
    </location>
</feature>
<dbReference type="Pfam" id="PF00069">
    <property type="entry name" value="Pkinase"/>
    <property type="match status" value="1"/>
</dbReference>
<dbReference type="GO" id="GO:0004674">
    <property type="term" value="F:protein serine/threonine kinase activity"/>
    <property type="evidence" value="ECO:0007669"/>
    <property type="project" value="UniProtKB-KW"/>
</dbReference>
<dbReference type="GO" id="GO:0005524">
    <property type="term" value="F:ATP binding"/>
    <property type="evidence" value="ECO:0007669"/>
    <property type="project" value="UniProtKB-KW"/>
</dbReference>
<keyword evidence="3" id="KW-0808">Transferase</keyword>
<evidence type="ECO:0000256" key="3">
    <source>
        <dbReference type="ARBA" id="ARBA00022679"/>
    </source>
</evidence>
<accession>A0A7S3QH94</accession>
<comment type="catalytic activity">
    <reaction evidence="8">
        <text>L-seryl-[protein] + ATP = O-phospho-L-seryl-[protein] + ADP + H(+)</text>
        <dbReference type="Rhea" id="RHEA:17989"/>
        <dbReference type="Rhea" id="RHEA-COMP:9863"/>
        <dbReference type="Rhea" id="RHEA-COMP:11604"/>
        <dbReference type="ChEBI" id="CHEBI:15378"/>
        <dbReference type="ChEBI" id="CHEBI:29999"/>
        <dbReference type="ChEBI" id="CHEBI:30616"/>
        <dbReference type="ChEBI" id="CHEBI:83421"/>
        <dbReference type="ChEBI" id="CHEBI:456216"/>
        <dbReference type="EC" id="2.7.11.1"/>
    </reaction>
</comment>
<evidence type="ECO:0000256" key="8">
    <source>
        <dbReference type="ARBA" id="ARBA00048679"/>
    </source>
</evidence>
<evidence type="ECO:0000256" key="5">
    <source>
        <dbReference type="ARBA" id="ARBA00022777"/>
    </source>
</evidence>
<dbReference type="EC" id="2.7.11.1" evidence="1"/>
<dbReference type="PANTHER" id="PTHR22967">
    <property type="entry name" value="SERINE/THREONINE PROTEIN KINASE"/>
    <property type="match status" value="1"/>
</dbReference>
<feature type="compositionally biased region" description="Basic and acidic residues" evidence="9">
    <location>
        <begin position="384"/>
        <end position="396"/>
    </location>
</feature>
<dbReference type="GO" id="GO:0005737">
    <property type="term" value="C:cytoplasm"/>
    <property type="evidence" value="ECO:0007669"/>
    <property type="project" value="TreeGrafter"/>
</dbReference>
<dbReference type="PROSITE" id="PS00108">
    <property type="entry name" value="PROTEIN_KINASE_ST"/>
    <property type="match status" value="1"/>
</dbReference>
<evidence type="ECO:0000259" key="10">
    <source>
        <dbReference type="PROSITE" id="PS50011"/>
    </source>
</evidence>
<protein>
    <recommendedName>
        <fullName evidence="1">non-specific serine/threonine protein kinase</fullName>
        <ecNumber evidence="1">2.7.11.1</ecNumber>
    </recommendedName>
</protein>
<dbReference type="SMART" id="SM00220">
    <property type="entry name" value="S_TKc"/>
    <property type="match status" value="1"/>
</dbReference>
<dbReference type="EMBL" id="HBIO01029116">
    <property type="protein sequence ID" value="CAE0477483.1"/>
    <property type="molecule type" value="Transcribed_RNA"/>
</dbReference>
<proteinExistence type="predicted"/>
<keyword evidence="5" id="KW-0418">Kinase</keyword>
<dbReference type="InterPro" id="IPR008271">
    <property type="entry name" value="Ser/Thr_kinase_AS"/>
</dbReference>
<keyword evidence="2" id="KW-0723">Serine/threonine-protein kinase</keyword>
<dbReference type="Gene3D" id="1.10.510.10">
    <property type="entry name" value="Transferase(Phosphotransferase) domain 1"/>
    <property type="match status" value="1"/>
</dbReference>
<dbReference type="SUPFAM" id="SSF56112">
    <property type="entry name" value="Protein kinase-like (PK-like)"/>
    <property type="match status" value="1"/>
</dbReference>
<evidence type="ECO:0000256" key="6">
    <source>
        <dbReference type="ARBA" id="ARBA00022840"/>
    </source>
</evidence>